<dbReference type="OrthoDB" id="9810250at2"/>
<dbReference type="AlphaFoldDB" id="A0A1G6CFM2"/>
<dbReference type="SUPFAM" id="SSF46689">
    <property type="entry name" value="Homeodomain-like"/>
    <property type="match status" value="1"/>
</dbReference>
<dbReference type="STRING" id="1732.SAMN02910417_02341"/>
<evidence type="ECO:0000256" key="2">
    <source>
        <dbReference type="PROSITE-ProRule" id="PRU00335"/>
    </source>
</evidence>
<dbReference type="EMBL" id="FMXR01000019">
    <property type="protein sequence ID" value="SDB31658.1"/>
    <property type="molecule type" value="Genomic_DNA"/>
</dbReference>
<name>A0A1G6CFM2_EUBOX</name>
<dbReference type="InterPro" id="IPR009057">
    <property type="entry name" value="Homeodomain-like_sf"/>
</dbReference>
<dbReference type="RefSeq" id="WP_090174538.1">
    <property type="nucleotide sequence ID" value="NZ_FMXR01000019.1"/>
</dbReference>
<dbReference type="Proteomes" id="UP000199228">
    <property type="component" value="Unassembled WGS sequence"/>
</dbReference>
<dbReference type="Gene3D" id="1.10.357.10">
    <property type="entry name" value="Tetracycline Repressor, domain 2"/>
    <property type="match status" value="1"/>
</dbReference>
<keyword evidence="1 2" id="KW-0238">DNA-binding</keyword>
<evidence type="ECO:0000256" key="1">
    <source>
        <dbReference type="ARBA" id="ARBA00023125"/>
    </source>
</evidence>
<keyword evidence="5" id="KW-1185">Reference proteome</keyword>
<dbReference type="PANTHER" id="PTHR43479:SF11">
    <property type="entry name" value="ACREF_ENVCD OPERON REPRESSOR-RELATED"/>
    <property type="match status" value="1"/>
</dbReference>
<proteinExistence type="predicted"/>
<evidence type="ECO:0000313" key="5">
    <source>
        <dbReference type="Proteomes" id="UP000199228"/>
    </source>
</evidence>
<protein>
    <submittedName>
        <fullName evidence="4">Transcriptional regulator, TetR family</fullName>
    </submittedName>
</protein>
<dbReference type="Pfam" id="PF00440">
    <property type="entry name" value="TetR_N"/>
    <property type="match status" value="1"/>
</dbReference>
<reference evidence="4 5" key="1">
    <citation type="submission" date="2016-10" db="EMBL/GenBank/DDBJ databases">
        <authorList>
            <person name="de Groot N.N."/>
        </authorList>
    </citation>
    <scope>NUCLEOTIDE SEQUENCE [LARGE SCALE GENOMIC DNA]</scope>
    <source>
        <strain evidence="4 5">DSM 3217</strain>
    </source>
</reference>
<dbReference type="GO" id="GO:0003677">
    <property type="term" value="F:DNA binding"/>
    <property type="evidence" value="ECO:0007669"/>
    <property type="project" value="UniProtKB-UniRule"/>
</dbReference>
<sequence length="181" mass="21159">MAENAQSKRSKKWISDALTELMRKKPFDEITVKDITEKAGVARLTFYRHFETKEEVLNYRFQALFSEYLSTIENTEAKNLLEALTICFTYWKKNTKQIVSLKENGLDALLYAPFSKYLDTMLSKYHADKEMLDIQRQFLVGGLYFSMIEYIISNDVISPSQAAEAVLKLLKLDIQNNTWDW</sequence>
<dbReference type="PRINTS" id="PR00455">
    <property type="entry name" value="HTHTETR"/>
</dbReference>
<organism evidence="4 5">
    <name type="scientific">Eubacterium oxidoreducens</name>
    <dbReference type="NCBI Taxonomy" id="1732"/>
    <lineage>
        <taxon>Bacteria</taxon>
        <taxon>Bacillati</taxon>
        <taxon>Bacillota</taxon>
        <taxon>Clostridia</taxon>
        <taxon>Eubacteriales</taxon>
        <taxon>Eubacteriaceae</taxon>
        <taxon>Eubacterium</taxon>
    </lineage>
</organism>
<feature type="DNA-binding region" description="H-T-H motif" evidence="2">
    <location>
        <begin position="31"/>
        <end position="50"/>
    </location>
</feature>
<evidence type="ECO:0000313" key="4">
    <source>
        <dbReference type="EMBL" id="SDB31658.1"/>
    </source>
</evidence>
<dbReference type="PROSITE" id="PS50977">
    <property type="entry name" value="HTH_TETR_2"/>
    <property type="match status" value="1"/>
</dbReference>
<dbReference type="InterPro" id="IPR001647">
    <property type="entry name" value="HTH_TetR"/>
</dbReference>
<dbReference type="InterPro" id="IPR050624">
    <property type="entry name" value="HTH-type_Tx_Regulator"/>
</dbReference>
<dbReference type="PANTHER" id="PTHR43479">
    <property type="entry name" value="ACREF/ENVCD OPERON REPRESSOR-RELATED"/>
    <property type="match status" value="1"/>
</dbReference>
<evidence type="ECO:0000259" key="3">
    <source>
        <dbReference type="PROSITE" id="PS50977"/>
    </source>
</evidence>
<gene>
    <name evidence="4" type="ORF">SAMN02910417_02341</name>
</gene>
<feature type="domain" description="HTH tetR-type" evidence="3">
    <location>
        <begin position="8"/>
        <end position="68"/>
    </location>
</feature>
<accession>A0A1G6CFM2</accession>